<keyword evidence="9" id="KW-0442">Lipid degradation</keyword>
<keyword evidence="8" id="KW-0106">Calcium</keyword>
<dbReference type="GO" id="GO:0046872">
    <property type="term" value="F:metal ion binding"/>
    <property type="evidence" value="ECO:0007669"/>
    <property type="project" value="UniProtKB-KW"/>
</dbReference>
<dbReference type="AlphaFoldDB" id="A0A0A1UHA0"/>
<keyword evidence="7" id="KW-0378">Hydrolase</keyword>
<comment type="cofactor">
    <cofactor evidence="1">
        <name>Ca(2+)</name>
        <dbReference type="ChEBI" id="CHEBI:29108"/>
    </cofactor>
</comment>
<evidence type="ECO:0000256" key="3">
    <source>
        <dbReference type="ARBA" id="ARBA00022475"/>
    </source>
</evidence>
<feature type="domain" description="Fungal lipase-type" evidence="15">
    <location>
        <begin position="167"/>
        <end position="298"/>
    </location>
</feature>
<dbReference type="PANTHER" id="PTHR45792:SF8">
    <property type="entry name" value="DIACYLGLYCEROL LIPASE-ALPHA"/>
    <property type="match status" value="1"/>
</dbReference>
<dbReference type="GO" id="GO:0005886">
    <property type="term" value="C:plasma membrane"/>
    <property type="evidence" value="ECO:0007669"/>
    <property type="project" value="UniProtKB-SubCell"/>
</dbReference>
<keyword evidence="4" id="KW-0597">Phosphoprotein</keyword>
<gene>
    <name evidence="16" type="ORF">EIN_250910</name>
</gene>
<keyword evidence="3" id="KW-1003">Cell membrane</keyword>
<dbReference type="GO" id="GO:0046340">
    <property type="term" value="P:diacylglycerol catabolic process"/>
    <property type="evidence" value="ECO:0007669"/>
    <property type="project" value="TreeGrafter"/>
</dbReference>
<protein>
    <recommendedName>
        <fullName evidence="14">sn-1-specific diacylglycerol lipase</fullName>
        <ecNumber evidence="14">3.1.1.116</ecNumber>
    </recommendedName>
</protein>
<accession>A0A0A1UHA0</accession>
<dbReference type="OrthoDB" id="438440at2759"/>
<keyword evidence="6" id="KW-0479">Metal-binding</keyword>
<dbReference type="Proteomes" id="UP000014680">
    <property type="component" value="Unassembled WGS sequence"/>
</dbReference>
<evidence type="ECO:0000313" key="17">
    <source>
        <dbReference type="Proteomes" id="UP000014680"/>
    </source>
</evidence>
<evidence type="ECO:0000256" key="9">
    <source>
        <dbReference type="ARBA" id="ARBA00022963"/>
    </source>
</evidence>
<evidence type="ECO:0000256" key="11">
    <source>
        <dbReference type="ARBA" id="ARBA00023098"/>
    </source>
</evidence>
<keyword evidence="11" id="KW-0443">Lipid metabolism</keyword>
<dbReference type="RefSeq" id="XP_004261728.1">
    <property type="nucleotide sequence ID" value="XM_004261680.1"/>
</dbReference>
<evidence type="ECO:0000259" key="15">
    <source>
        <dbReference type="Pfam" id="PF01764"/>
    </source>
</evidence>
<evidence type="ECO:0000256" key="13">
    <source>
        <dbReference type="ARBA" id="ARBA00024531"/>
    </source>
</evidence>
<dbReference type="VEuPathDB" id="AmoebaDB:EIN_250910"/>
<evidence type="ECO:0000256" key="4">
    <source>
        <dbReference type="ARBA" id="ARBA00022553"/>
    </source>
</evidence>
<dbReference type="SUPFAM" id="SSF53474">
    <property type="entry name" value="alpha/beta-Hydrolases"/>
    <property type="match status" value="1"/>
</dbReference>
<evidence type="ECO:0000256" key="8">
    <source>
        <dbReference type="ARBA" id="ARBA00022837"/>
    </source>
</evidence>
<dbReference type="Pfam" id="PF01764">
    <property type="entry name" value="Lipase_3"/>
    <property type="match status" value="1"/>
</dbReference>
<evidence type="ECO:0000313" key="16">
    <source>
        <dbReference type="EMBL" id="ELP94957.1"/>
    </source>
</evidence>
<evidence type="ECO:0000256" key="6">
    <source>
        <dbReference type="ARBA" id="ARBA00022723"/>
    </source>
</evidence>
<dbReference type="KEGG" id="eiv:EIN_250910"/>
<evidence type="ECO:0000256" key="7">
    <source>
        <dbReference type="ARBA" id="ARBA00022801"/>
    </source>
</evidence>
<evidence type="ECO:0000256" key="14">
    <source>
        <dbReference type="ARBA" id="ARBA00026104"/>
    </source>
</evidence>
<reference evidence="16 17" key="1">
    <citation type="submission" date="2012-10" db="EMBL/GenBank/DDBJ databases">
        <authorList>
            <person name="Zafar N."/>
            <person name="Inman J."/>
            <person name="Hall N."/>
            <person name="Lorenzi H."/>
            <person name="Caler E."/>
        </authorList>
    </citation>
    <scope>NUCLEOTIDE SEQUENCE [LARGE SCALE GENOMIC DNA]</scope>
    <source>
        <strain evidence="16 17">IP1</strain>
    </source>
</reference>
<dbReference type="CDD" id="cd00519">
    <property type="entry name" value="Lipase_3"/>
    <property type="match status" value="1"/>
</dbReference>
<dbReference type="PANTHER" id="PTHR45792">
    <property type="entry name" value="DIACYLGLYCEROL LIPASE HOMOLOG-RELATED"/>
    <property type="match status" value="1"/>
</dbReference>
<dbReference type="InterPro" id="IPR029058">
    <property type="entry name" value="AB_hydrolase_fold"/>
</dbReference>
<keyword evidence="17" id="KW-1185">Reference proteome</keyword>
<dbReference type="EC" id="3.1.1.116" evidence="14"/>
<sequence>MEVKPITVQLETEKHNDIDIVTQYIDAFISTPGNGYSEIIQTYLKESGVSVKDFVLTIHKINTSKVDVSRDGVIEEITDIHKFDLYYYYIKLCMVSYGKWVFIQGNKESGIFKKAKALQSSEEEFDYKLAKKMCGLEKEDIVEYQYKAKLFDPSHFIAVTKSVNSIVVVIRGTLSFDDAKVDLCAKPVPYDFNGIKGFTHAGVYKCALNKYQQIIKTLSALRVKYPKYDITFVGHSLGGAVAQVLTLEVYKKHPNWPLKCYGFASALCLSLNISTDPLVCDLIDTIISKEDIVPRLSYDSVLGIRPFLDEVKQIHEQTKLINLMSKETTERFEAAFKGFYQSTRNIGDNVLVPAGHVYHILKTKEDGERAYRMFRKDNKVFGWLFIRVLSLSDHFPYNYYHVIEKLMATGGN</sequence>
<dbReference type="InterPro" id="IPR052214">
    <property type="entry name" value="DAG_Lipase-Related"/>
</dbReference>
<dbReference type="InterPro" id="IPR002921">
    <property type="entry name" value="Fungal_lipase-type"/>
</dbReference>
<evidence type="ECO:0000256" key="1">
    <source>
        <dbReference type="ARBA" id="ARBA00001913"/>
    </source>
</evidence>
<dbReference type="GO" id="GO:0019369">
    <property type="term" value="P:arachidonate metabolic process"/>
    <property type="evidence" value="ECO:0007669"/>
    <property type="project" value="TreeGrafter"/>
</dbReference>
<evidence type="ECO:0000256" key="12">
    <source>
        <dbReference type="ARBA" id="ARBA00023136"/>
    </source>
</evidence>
<organism evidence="16 17">
    <name type="scientific">Entamoeba invadens IP1</name>
    <dbReference type="NCBI Taxonomy" id="370355"/>
    <lineage>
        <taxon>Eukaryota</taxon>
        <taxon>Amoebozoa</taxon>
        <taxon>Evosea</taxon>
        <taxon>Archamoebae</taxon>
        <taxon>Mastigamoebida</taxon>
        <taxon>Entamoebidae</taxon>
        <taxon>Entamoeba</taxon>
    </lineage>
</organism>
<dbReference type="OMA" id="FTHAGVY"/>
<evidence type="ECO:0000256" key="10">
    <source>
        <dbReference type="ARBA" id="ARBA00022989"/>
    </source>
</evidence>
<dbReference type="GO" id="GO:0016298">
    <property type="term" value="F:lipase activity"/>
    <property type="evidence" value="ECO:0007669"/>
    <property type="project" value="TreeGrafter"/>
</dbReference>
<keyword evidence="10" id="KW-1133">Transmembrane helix</keyword>
<keyword evidence="5" id="KW-0812">Transmembrane</keyword>
<dbReference type="EMBL" id="KB206169">
    <property type="protein sequence ID" value="ELP94957.1"/>
    <property type="molecule type" value="Genomic_DNA"/>
</dbReference>
<evidence type="ECO:0000256" key="2">
    <source>
        <dbReference type="ARBA" id="ARBA00004651"/>
    </source>
</evidence>
<name>A0A0A1UHA0_ENTIV</name>
<proteinExistence type="predicted"/>
<comment type="catalytic activity">
    <reaction evidence="13">
        <text>a 1,2-diacyl-sn-glycerol + H2O = a 2-acylglycerol + a fatty acid + H(+)</text>
        <dbReference type="Rhea" id="RHEA:33275"/>
        <dbReference type="ChEBI" id="CHEBI:15377"/>
        <dbReference type="ChEBI" id="CHEBI:15378"/>
        <dbReference type="ChEBI" id="CHEBI:17389"/>
        <dbReference type="ChEBI" id="CHEBI:17815"/>
        <dbReference type="ChEBI" id="CHEBI:28868"/>
        <dbReference type="EC" id="3.1.1.116"/>
    </reaction>
    <physiologicalReaction direction="left-to-right" evidence="13">
        <dbReference type="Rhea" id="RHEA:33276"/>
    </physiologicalReaction>
</comment>
<evidence type="ECO:0000256" key="5">
    <source>
        <dbReference type="ARBA" id="ARBA00022692"/>
    </source>
</evidence>
<dbReference type="GeneID" id="14893955"/>
<comment type="subcellular location">
    <subcellularLocation>
        <location evidence="2">Cell membrane</location>
        <topology evidence="2">Multi-pass membrane protein</topology>
    </subcellularLocation>
</comment>
<keyword evidence="12" id="KW-0472">Membrane</keyword>
<dbReference type="Gene3D" id="3.40.50.1820">
    <property type="entry name" value="alpha/beta hydrolase"/>
    <property type="match status" value="1"/>
</dbReference>